<protein>
    <recommendedName>
        <fullName evidence="3">ATP-grasp domain-containing protein</fullName>
    </recommendedName>
</protein>
<keyword evidence="2" id="KW-1185">Reference proteome</keyword>
<comment type="caution">
    <text evidence="1">The sequence shown here is derived from an EMBL/GenBank/DDBJ whole genome shotgun (WGS) entry which is preliminary data.</text>
</comment>
<proteinExistence type="predicted"/>
<evidence type="ECO:0000313" key="2">
    <source>
        <dbReference type="Proteomes" id="UP000298058"/>
    </source>
</evidence>
<dbReference type="RefSeq" id="WP_167884217.1">
    <property type="nucleotide sequence ID" value="NZ_RQHW01000042.1"/>
</dbReference>
<name>A0A4R9LZ45_9LEPT</name>
<organism evidence="1 2">
    <name type="scientific">Leptospira idonii</name>
    <dbReference type="NCBI Taxonomy" id="1193500"/>
    <lineage>
        <taxon>Bacteria</taxon>
        <taxon>Pseudomonadati</taxon>
        <taxon>Spirochaetota</taxon>
        <taxon>Spirochaetia</taxon>
        <taxon>Leptospirales</taxon>
        <taxon>Leptospiraceae</taxon>
        <taxon>Leptospira</taxon>
    </lineage>
</organism>
<evidence type="ECO:0000313" key="1">
    <source>
        <dbReference type="EMBL" id="TGN19012.1"/>
    </source>
</evidence>
<dbReference type="AlphaFoldDB" id="A0A4R9LZ45"/>
<accession>A0A4R9LZ45</accession>
<dbReference type="EMBL" id="RQHW01000042">
    <property type="protein sequence ID" value="TGN19012.1"/>
    <property type="molecule type" value="Genomic_DNA"/>
</dbReference>
<gene>
    <name evidence="1" type="ORF">EHS15_11425</name>
</gene>
<evidence type="ECO:0008006" key="3">
    <source>
        <dbReference type="Google" id="ProtNLM"/>
    </source>
</evidence>
<dbReference type="SUPFAM" id="SSF56059">
    <property type="entry name" value="Glutathione synthetase ATP-binding domain-like"/>
    <property type="match status" value="1"/>
</dbReference>
<dbReference type="Proteomes" id="UP000298058">
    <property type="component" value="Unassembled WGS sequence"/>
</dbReference>
<reference evidence="1" key="1">
    <citation type="journal article" date="2019" name="PLoS Negl. Trop. Dis.">
        <title>Revisiting the worldwide diversity of Leptospira species in the environment.</title>
        <authorList>
            <person name="Vincent A.T."/>
            <person name="Schiettekatte O."/>
            <person name="Bourhy P."/>
            <person name="Veyrier F.J."/>
            <person name="Picardeau M."/>
        </authorList>
    </citation>
    <scope>NUCLEOTIDE SEQUENCE [LARGE SCALE GENOMIC DNA]</scope>
    <source>
        <strain evidence="1">201300427</strain>
    </source>
</reference>
<sequence>MEKLFFFLSRPEDLILVKDGLDPNLLADWKELGWEMGTETKEGFLLPEDLSLVEWGQLHNFTDGSLVIDRSLLEKSSYLNSKLIQNDWKEDSGLSPLWTKRISSEDSLIDFLNELESPVVLKSEFGLAGRNQIAITSKSQSWKLQQITKRLFRYPILAEEWVGESRFYDFSTLWDFSNTGPVYLGSTEMIVEEDGTFRGIKMSPQTEINLVPYLDLCFHTVKTVSRTSEFSHLGPAAMDGFLFRSQEGKTVCQPMSEINFRYSMGRILYEIRKRRLVKEFESGILFLPLSKIRSWSEWAWISKLRNDTNSVLFYVTPARDERGKLFQNVGLYYEANEQMDGPSLFAKIAEEWQALGM</sequence>